<reference evidence="10" key="1">
    <citation type="submission" date="2016-11" db="EMBL/GenBank/DDBJ databases">
        <authorList>
            <person name="Varghese N."/>
            <person name="Submissions S."/>
        </authorList>
    </citation>
    <scope>NUCLEOTIDE SEQUENCE [LARGE SCALE GENOMIC DNA]</scope>
    <source>
        <strain evidence="10">DSM 16579</strain>
    </source>
</reference>
<sequence length="175" mass="19767">MSFISWLNANYEERGPMKWLAFFFELIAAATLFALMILTCVDVVGRYFLNHPLIGATELTEIGLAIVIFSVMPVVTWRGSHIVVDLIDAFIKNTYLRVLALVSSVVISSSLYFISFRIWDVGSRMLRRNITTEFLHIETGLIVQYIAVLSFVTGISALLYFLLSVFTQPNSGEEK</sequence>
<evidence type="ECO:0000256" key="4">
    <source>
        <dbReference type="ARBA" id="ARBA00022692"/>
    </source>
</evidence>
<dbReference type="OrthoDB" id="2877624at2"/>
<dbReference type="STRING" id="1122206.SAMN02745753_02261"/>
<evidence type="ECO:0000256" key="2">
    <source>
        <dbReference type="ARBA" id="ARBA00022448"/>
    </source>
</evidence>
<evidence type="ECO:0000313" key="9">
    <source>
        <dbReference type="EMBL" id="SHF58617.1"/>
    </source>
</evidence>
<evidence type="ECO:0000256" key="3">
    <source>
        <dbReference type="ARBA" id="ARBA00022475"/>
    </source>
</evidence>
<comment type="function">
    <text evidence="7">Part of the tripartite ATP-independent periplasmic (TRAP) transport system.</text>
</comment>
<evidence type="ECO:0000256" key="1">
    <source>
        <dbReference type="ARBA" id="ARBA00004651"/>
    </source>
</evidence>
<feature type="transmembrane region" description="Helical" evidence="7">
    <location>
        <begin position="140"/>
        <end position="163"/>
    </location>
</feature>
<name>A0A1M5CVI9_9GAMM</name>
<keyword evidence="3" id="KW-1003">Cell membrane</keyword>
<comment type="similarity">
    <text evidence="7">Belongs to the TRAP transporter small permease family.</text>
</comment>
<feature type="transmembrane region" description="Helical" evidence="7">
    <location>
        <begin position="20"/>
        <end position="41"/>
    </location>
</feature>
<accession>A0A1M5CVI9</accession>
<proteinExistence type="inferred from homology"/>
<protein>
    <recommendedName>
        <fullName evidence="7">TRAP transporter small permease protein</fullName>
    </recommendedName>
</protein>
<evidence type="ECO:0000256" key="5">
    <source>
        <dbReference type="ARBA" id="ARBA00022989"/>
    </source>
</evidence>
<dbReference type="Proteomes" id="UP000184517">
    <property type="component" value="Unassembled WGS sequence"/>
</dbReference>
<evidence type="ECO:0000256" key="6">
    <source>
        <dbReference type="ARBA" id="ARBA00023136"/>
    </source>
</evidence>
<keyword evidence="2 7" id="KW-0813">Transport</keyword>
<gene>
    <name evidence="9" type="ORF">SAMN02745753_02261</name>
</gene>
<comment type="subunit">
    <text evidence="7">The complex comprises the extracytoplasmic solute receptor protein and the two transmembrane proteins.</text>
</comment>
<feature type="transmembrane region" description="Helical" evidence="7">
    <location>
        <begin position="53"/>
        <end position="75"/>
    </location>
</feature>
<organism evidence="9 10">
    <name type="scientific">Marinomonas polaris DSM 16579</name>
    <dbReference type="NCBI Taxonomy" id="1122206"/>
    <lineage>
        <taxon>Bacteria</taxon>
        <taxon>Pseudomonadati</taxon>
        <taxon>Pseudomonadota</taxon>
        <taxon>Gammaproteobacteria</taxon>
        <taxon>Oceanospirillales</taxon>
        <taxon>Oceanospirillaceae</taxon>
        <taxon>Marinomonas</taxon>
    </lineage>
</organism>
<evidence type="ECO:0000259" key="8">
    <source>
        <dbReference type="Pfam" id="PF04290"/>
    </source>
</evidence>
<dbReference type="GO" id="GO:0022857">
    <property type="term" value="F:transmembrane transporter activity"/>
    <property type="evidence" value="ECO:0007669"/>
    <property type="project" value="UniProtKB-UniRule"/>
</dbReference>
<comment type="subcellular location">
    <subcellularLocation>
        <location evidence="7">Cell inner membrane</location>
        <topology evidence="7">Multi-pass membrane protein</topology>
    </subcellularLocation>
    <subcellularLocation>
        <location evidence="1">Cell membrane</location>
        <topology evidence="1">Multi-pass membrane protein</topology>
    </subcellularLocation>
</comment>
<dbReference type="AlphaFoldDB" id="A0A1M5CVI9"/>
<dbReference type="InterPro" id="IPR055348">
    <property type="entry name" value="DctQ"/>
</dbReference>
<keyword evidence="4 7" id="KW-0812">Transmembrane</keyword>
<keyword evidence="5 7" id="KW-1133">Transmembrane helix</keyword>
<feature type="domain" description="Tripartite ATP-independent periplasmic transporters DctQ component" evidence="8">
    <location>
        <begin position="35"/>
        <end position="158"/>
    </location>
</feature>
<keyword evidence="10" id="KW-1185">Reference proteome</keyword>
<evidence type="ECO:0000313" key="10">
    <source>
        <dbReference type="Proteomes" id="UP000184517"/>
    </source>
</evidence>
<dbReference type="GO" id="GO:0005886">
    <property type="term" value="C:plasma membrane"/>
    <property type="evidence" value="ECO:0007669"/>
    <property type="project" value="UniProtKB-SubCell"/>
</dbReference>
<dbReference type="EMBL" id="FQVF01000009">
    <property type="protein sequence ID" value="SHF58617.1"/>
    <property type="molecule type" value="Genomic_DNA"/>
</dbReference>
<evidence type="ECO:0000256" key="7">
    <source>
        <dbReference type="RuleBase" id="RU369079"/>
    </source>
</evidence>
<dbReference type="Pfam" id="PF04290">
    <property type="entry name" value="DctQ"/>
    <property type="match status" value="1"/>
</dbReference>
<feature type="transmembrane region" description="Helical" evidence="7">
    <location>
        <begin position="95"/>
        <end position="119"/>
    </location>
</feature>
<keyword evidence="7" id="KW-0997">Cell inner membrane</keyword>
<keyword evidence="6 7" id="KW-0472">Membrane</keyword>